<keyword evidence="1" id="KW-0812">Transmembrane</keyword>
<protein>
    <submittedName>
        <fullName evidence="2">Uncharacterized protein</fullName>
    </submittedName>
</protein>
<dbReference type="EMBL" id="RSCL01000001">
    <property type="protein sequence ID" value="RUT10218.1"/>
    <property type="molecule type" value="Genomic_DNA"/>
</dbReference>
<evidence type="ECO:0000313" key="3">
    <source>
        <dbReference type="Proteomes" id="UP000271624"/>
    </source>
</evidence>
<dbReference type="AlphaFoldDB" id="A0A3S1AVP7"/>
<keyword evidence="1" id="KW-0472">Membrane</keyword>
<reference evidence="2" key="2">
    <citation type="journal article" date="2019" name="Genome Biol. Evol.">
        <title>Day and night: Metabolic profiles and evolutionary relationships of six axenic non-marine cyanobacteria.</title>
        <authorList>
            <person name="Will S.E."/>
            <person name="Henke P."/>
            <person name="Boedeker C."/>
            <person name="Huang S."/>
            <person name="Brinkmann H."/>
            <person name="Rohde M."/>
            <person name="Jarek M."/>
            <person name="Friedl T."/>
            <person name="Seufert S."/>
            <person name="Schumacher M."/>
            <person name="Overmann J."/>
            <person name="Neumann-Schaal M."/>
            <person name="Petersen J."/>
        </authorList>
    </citation>
    <scope>NUCLEOTIDE SEQUENCE [LARGE SCALE GENOMIC DNA]</scope>
    <source>
        <strain evidence="2">PCC 7102</strain>
    </source>
</reference>
<reference evidence="2" key="1">
    <citation type="submission" date="2018-12" db="EMBL/GenBank/DDBJ databases">
        <authorList>
            <person name="Will S."/>
            <person name="Neumann-Schaal M."/>
            <person name="Henke P."/>
        </authorList>
    </citation>
    <scope>NUCLEOTIDE SEQUENCE</scope>
    <source>
        <strain evidence="2">PCC 7102</strain>
    </source>
</reference>
<sequence>MSQSDSLLVKLRKHIIIKQSDLLLVKLRKYYFITFFAGALGGFAGGLIHAIQHFHSFSPQIVIIITLISGINYSSAEIVSLLGNTWWQRVLLWVTTIIIISGLIHLLVQSLDFDFVLRSTPFVPTALLNYLNRKLSVYKKR</sequence>
<feature type="transmembrane region" description="Helical" evidence="1">
    <location>
        <begin position="57"/>
        <end position="83"/>
    </location>
</feature>
<keyword evidence="1" id="KW-1133">Transmembrane helix</keyword>
<organism evidence="2 3">
    <name type="scientific">Dulcicalothrix desertica PCC 7102</name>
    <dbReference type="NCBI Taxonomy" id="232991"/>
    <lineage>
        <taxon>Bacteria</taxon>
        <taxon>Bacillati</taxon>
        <taxon>Cyanobacteriota</taxon>
        <taxon>Cyanophyceae</taxon>
        <taxon>Nostocales</taxon>
        <taxon>Calotrichaceae</taxon>
        <taxon>Dulcicalothrix</taxon>
    </lineage>
</organism>
<evidence type="ECO:0000313" key="2">
    <source>
        <dbReference type="EMBL" id="RUT10218.1"/>
    </source>
</evidence>
<dbReference type="Proteomes" id="UP000271624">
    <property type="component" value="Unassembled WGS sequence"/>
</dbReference>
<dbReference type="RefSeq" id="WP_127078876.1">
    <property type="nucleotide sequence ID" value="NZ_RSCL01000001.1"/>
</dbReference>
<comment type="caution">
    <text evidence="2">The sequence shown here is derived from an EMBL/GenBank/DDBJ whole genome shotgun (WGS) entry which is preliminary data.</text>
</comment>
<gene>
    <name evidence="2" type="ORF">DSM106972_007130</name>
</gene>
<evidence type="ECO:0000256" key="1">
    <source>
        <dbReference type="SAM" id="Phobius"/>
    </source>
</evidence>
<keyword evidence="3" id="KW-1185">Reference proteome</keyword>
<feature type="transmembrane region" description="Helical" evidence="1">
    <location>
        <begin position="30"/>
        <end position="51"/>
    </location>
</feature>
<name>A0A3S1AVP7_9CYAN</name>
<accession>A0A3S1AVP7</accession>
<proteinExistence type="predicted"/>
<feature type="transmembrane region" description="Helical" evidence="1">
    <location>
        <begin position="90"/>
        <end position="109"/>
    </location>
</feature>